<dbReference type="EMBL" id="BQXO01000002">
    <property type="protein sequence ID" value="GKT05619.1"/>
    <property type="molecule type" value="Genomic_DNA"/>
</dbReference>
<dbReference type="InterPro" id="IPR036291">
    <property type="entry name" value="NAD(P)-bd_dom_sf"/>
</dbReference>
<dbReference type="CDD" id="cd05233">
    <property type="entry name" value="SDR_c"/>
    <property type="match status" value="1"/>
</dbReference>
<reference evidence="1 2" key="1">
    <citation type="submission" date="2022-03" db="EMBL/GenBank/DDBJ databases">
        <title>Draft genome sequence of Furfurilactobacillus curtus JCM 31185.</title>
        <authorList>
            <person name="Suzuki S."/>
            <person name="Endo A."/>
            <person name="Kajikawa A."/>
        </authorList>
    </citation>
    <scope>NUCLEOTIDE SEQUENCE [LARGE SCALE GENOMIC DNA]</scope>
    <source>
        <strain evidence="1 2">JCM 31185</strain>
    </source>
</reference>
<evidence type="ECO:0000313" key="1">
    <source>
        <dbReference type="EMBL" id="GKT05619.1"/>
    </source>
</evidence>
<dbReference type="Gene3D" id="3.40.50.720">
    <property type="entry name" value="NAD(P)-binding Rossmann-like Domain"/>
    <property type="match status" value="1"/>
</dbReference>
<sequence>MANPILAIVGVGQTGLAQGQAKLFAQHGFDIALISRDQTALKTATDELAALNIKTTILTADLTKLDTITAAFDQIKSLGQLRAVIFNATYRPGIAPSKMTADLVQTGLTIGAVAPVAIVQAALPQLTATTEPTALLFTNSIAGAKPSTNAALQAMEKAAMRNYVITLNEDLTKKQSTVYAGMVTINTYIRHGKKENQDPDNIARAYYKLFEARSPVELPYHDLISE</sequence>
<proteinExistence type="predicted"/>
<protein>
    <submittedName>
        <fullName evidence="1">Short-chain dehydrogenase</fullName>
    </submittedName>
</protein>
<dbReference type="Proteomes" id="UP001628078">
    <property type="component" value="Unassembled WGS sequence"/>
</dbReference>
<dbReference type="RefSeq" id="WP_407883006.1">
    <property type="nucleotide sequence ID" value="NZ_BQXO01000002.1"/>
</dbReference>
<dbReference type="SUPFAM" id="SSF51735">
    <property type="entry name" value="NAD(P)-binding Rossmann-fold domains"/>
    <property type="match status" value="1"/>
</dbReference>
<dbReference type="PANTHER" id="PTHR43431:SF7">
    <property type="entry name" value="OXIDOREDUCTASE, SHORT CHAIN DEHYDROGENASE_REDUCTASE FAMILY (AFU_ORTHOLOGUE AFUA_5G14000)"/>
    <property type="match status" value="1"/>
</dbReference>
<dbReference type="InterPro" id="IPR002347">
    <property type="entry name" value="SDR_fam"/>
</dbReference>
<dbReference type="PANTHER" id="PTHR43431">
    <property type="entry name" value="OXIDOREDUCTASE, SHORT CHAIN DEHYDROGENASE/REDUCTASE FAMILY (AFU_ORTHOLOGUE AFUA_5G14000)"/>
    <property type="match status" value="1"/>
</dbReference>
<organism evidence="1 2">
    <name type="scientific">Furfurilactobacillus curtus</name>
    <dbReference type="NCBI Taxonomy" id="1746200"/>
    <lineage>
        <taxon>Bacteria</taxon>
        <taxon>Bacillati</taxon>
        <taxon>Bacillota</taxon>
        <taxon>Bacilli</taxon>
        <taxon>Lactobacillales</taxon>
        <taxon>Lactobacillaceae</taxon>
        <taxon>Furfurilactobacillus</taxon>
    </lineage>
</organism>
<dbReference type="Pfam" id="PF00106">
    <property type="entry name" value="adh_short"/>
    <property type="match status" value="1"/>
</dbReference>
<name>A0ABQ5JMA0_9LACO</name>
<comment type="caution">
    <text evidence="1">The sequence shown here is derived from an EMBL/GenBank/DDBJ whole genome shotgun (WGS) entry which is preliminary data.</text>
</comment>
<keyword evidence="2" id="KW-1185">Reference proteome</keyword>
<evidence type="ECO:0000313" key="2">
    <source>
        <dbReference type="Proteomes" id="UP001628078"/>
    </source>
</evidence>
<accession>A0ABQ5JMA0</accession>
<gene>
    <name evidence="1" type="ORF">JCM31185_09070</name>
</gene>